<protein>
    <recommendedName>
        <fullName evidence="3">NACHT domain-containing protein</fullName>
    </recommendedName>
</protein>
<organism evidence="1 2">
    <name type="scientific">Virgibacillus tibetensis</name>
    <dbReference type="NCBI Taxonomy" id="3042313"/>
    <lineage>
        <taxon>Bacteria</taxon>
        <taxon>Bacillati</taxon>
        <taxon>Bacillota</taxon>
        <taxon>Bacilli</taxon>
        <taxon>Bacillales</taxon>
        <taxon>Bacillaceae</taxon>
        <taxon>Virgibacillus</taxon>
    </lineage>
</organism>
<evidence type="ECO:0000313" key="1">
    <source>
        <dbReference type="EMBL" id="MEC5424271.1"/>
    </source>
</evidence>
<keyword evidence="2" id="KW-1185">Reference proteome</keyword>
<reference evidence="1 2" key="1">
    <citation type="journal article" date="2024" name="Int. J. Syst. Evol. Microbiol.">
        <title>Virgibacillus tibetensis sp. nov., isolated from salt lake on the Tibetan Plateau of China.</title>
        <authorList>
            <person name="Phurbu D."/>
            <person name="Liu Z.-X."/>
            <person name="Wang R."/>
            <person name="Zheng Y.-Y."/>
            <person name="Liu H.-C."/>
            <person name="Zhou Y.-G."/>
            <person name="Yu Y.-J."/>
            <person name="Li A.-H."/>
        </authorList>
    </citation>
    <scope>NUCLEOTIDE SEQUENCE [LARGE SCALE GENOMIC DNA]</scope>
    <source>
        <strain evidence="1 2">C22-A2</strain>
    </source>
</reference>
<name>A0ABU6KGQ7_9BACI</name>
<dbReference type="EMBL" id="JARZFX010000005">
    <property type="protein sequence ID" value="MEC5424271.1"/>
    <property type="molecule type" value="Genomic_DNA"/>
</dbReference>
<gene>
    <name evidence="1" type="ORF">QGM71_12290</name>
</gene>
<dbReference type="SUPFAM" id="SSF52540">
    <property type="entry name" value="P-loop containing nucleoside triphosphate hydrolases"/>
    <property type="match status" value="1"/>
</dbReference>
<dbReference type="Gene3D" id="3.40.50.300">
    <property type="entry name" value="P-loop containing nucleotide triphosphate hydrolases"/>
    <property type="match status" value="1"/>
</dbReference>
<accession>A0ABU6KGQ7</accession>
<dbReference type="Proteomes" id="UP001335737">
    <property type="component" value="Unassembled WGS sequence"/>
</dbReference>
<comment type="caution">
    <text evidence="1">The sequence shown here is derived from an EMBL/GenBank/DDBJ whole genome shotgun (WGS) entry which is preliminary data.</text>
</comment>
<sequence length="1376" mass="161408">MYIINWDKFKVKNSNYTDAFELLCYHIFCRKFGITEGAIADFNQVGLETEPYQYSDGKYYGFQSKFFEKMNYANLKQSITKALNHFTNKDPKKNRLDHIIIFLSCNMKASSKSAQEIVEECNKKGVTVQWFLPSNFDIVLNQPNNIDLVQLFFGEADHLGYIQDSKSMRLNTLLMSREYIELNLFGEEQKISITDYSNLALRNNGKINLISGPPGSGKSVCMSKLFQIYTGSDKNSKSDQIAVLDKIAATSIYVNLNTTSLESLEGIVRNRKNEYGFAGQNNNFIYLFDGLDEVSDTRIDTTLAYIFELAEKKSTKTIIISCRIASSNKIKLKMGNKDLDEYRITELSKEEIERYFSEKGDVRKQEKLHILAKTNPTIFSGIQDTLTLSIFWKQIDKINSDSYLTDLIEVHINETLNNISHTKYLNELNIPNPKKDTIIELNKQISLYNFEHQIVSIKYEELYSLLLDLLPRCDYYSINRIIDFLAENYFDIYGTNTVQSYTYKHRRYSEYFLMLSIIEKMEEDSRFLREKHLLTNIDFFYKMLIPYLKNEAIKTNNLVLSQSLELYGVYLGKNKNWGADEPYYKWSDYLTYALTSQNNDIFEVIINDDNLVFKDYFLELPNKIIEKLLRLTTKNQSKDTEIDYLLKIFLRSLVELYKQNKKGTVKLFLEKYEKIMQLLLNVKYRLYYTEEKAANEFWRNKFYIDIVIRQRGVVEYKEMVSEIKDDLSAEEFVEDYTPEILTVMKSLTYILTMERPNEFVSLLKDFNEYQLGSYLISICEPDCLASLQQFPVLKNEIFKRISSLNPSEGLHQALIYGFKKYAGEVLTDEETKCIEKYITKLGRIESSVFWKNHHNVIAFLSLPDKNNKSMEIKLHSSLMVYNKFYEMYVLLLDGTCSLAKIVKLFSTSTILKNSTVGYYVRLLLGYVFVLTGENLKTVKGCINYLNHKEIENMQMVYFQIKKADGERYRKLFSTDELLWLTSEESYKDIDYSSTSESMFIISCLLADFDENVSYQFLLSGVEHGIMRMNSRKDTLADEILIGSFEILLRNYWISKEQAYIYVDKLIDIALTLNNNHVDNKVFEMLIEVLIRNNFEIAFYCYEKSMRFVELDNKLHREVAYTMVDLGIPLTEVEKCIMNFNPYFDNYHQRTNWSYYYGKIEVYLAIGLSDFYSKKEHAKILEKIQQEIDALDYAGWDRELYSTEFQSYIKLCERFSKQVDVDEKKESDINPKATVSKSDNMTLTKIIRGLDSKEKLEQFFNYLDSKYCIDTLEQYECLVEKCVDIFGNINILINHLCVNRYPDMIYFKKNSEYLYLGIAAALDNANTKQQMVNYLINEGGGHDSYYELIKVYEVLEDKHMCVRLFESLLNDVNLLVY</sequence>
<evidence type="ECO:0008006" key="3">
    <source>
        <dbReference type="Google" id="ProtNLM"/>
    </source>
</evidence>
<dbReference type="InterPro" id="IPR027417">
    <property type="entry name" value="P-loop_NTPase"/>
</dbReference>
<dbReference type="RefSeq" id="WP_327607837.1">
    <property type="nucleotide sequence ID" value="NZ_JARZFX010000005.1"/>
</dbReference>
<evidence type="ECO:0000313" key="2">
    <source>
        <dbReference type="Proteomes" id="UP001335737"/>
    </source>
</evidence>
<proteinExistence type="predicted"/>